<dbReference type="RefSeq" id="WP_141991335.1">
    <property type="nucleotide sequence ID" value="NZ_VFRA01000001.1"/>
</dbReference>
<dbReference type="InterPro" id="IPR001387">
    <property type="entry name" value="Cro/C1-type_HTH"/>
</dbReference>
<keyword evidence="1" id="KW-1133">Transmembrane helix</keyword>
<dbReference type="Pfam" id="PF01381">
    <property type="entry name" value="HTH_3"/>
    <property type="match status" value="1"/>
</dbReference>
<feature type="transmembrane region" description="Helical" evidence="1">
    <location>
        <begin position="58"/>
        <end position="78"/>
    </location>
</feature>
<feature type="domain" description="HTH cro/C1-type" evidence="2">
    <location>
        <begin position="23"/>
        <end position="77"/>
    </location>
</feature>
<reference evidence="3 4" key="1">
    <citation type="submission" date="2019-06" db="EMBL/GenBank/DDBJ databases">
        <title>Sequencing the genomes of 1000 actinobacteria strains.</title>
        <authorList>
            <person name="Klenk H.-P."/>
        </authorList>
    </citation>
    <scope>NUCLEOTIDE SEQUENCE [LARGE SCALE GENOMIC DNA]</scope>
    <source>
        <strain evidence="3 4">DSM 21947</strain>
    </source>
</reference>
<dbReference type="AlphaFoldDB" id="A0A8H2K9K3"/>
<gene>
    <name evidence="3" type="ORF">FB472_2810</name>
</gene>
<organism evidence="3 4">
    <name type="scientific">Rhodoglobus vestalii</name>
    <dbReference type="NCBI Taxonomy" id="193384"/>
    <lineage>
        <taxon>Bacteria</taxon>
        <taxon>Bacillati</taxon>
        <taxon>Actinomycetota</taxon>
        <taxon>Actinomycetes</taxon>
        <taxon>Micrococcales</taxon>
        <taxon>Microbacteriaceae</taxon>
        <taxon>Rhodoglobus</taxon>
    </lineage>
</organism>
<dbReference type="OrthoDB" id="513181at2"/>
<dbReference type="SMART" id="SM00530">
    <property type="entry name" value="HTH_XRE"/>
    <property type="match status" value="1"/>
</dbReference>
<name>A0A8H2K9K3_9MICO</name>
<keyword evidence="4" id="KW-1185">Reference proteome</keyword>
<evidence type="ECO:0000256" key="1">
    <source>
        <dbReference type="SAM" id="Phobius"/>
    </source>
</evidence>
<dbReference type="InterPro" id="IPR010982">
    <property type="entry name" value="Lambda_DNA-bd_dom_sf"/>
</dbReference>
<dbReference type="EMBL" id="VFRA01000001">
    <property type="protein sequence ID" value="TQO21139.1"/>
    <property type="molecule type" value="Genomic_DNA"/>
</dbReference>
<keyword evidence="1" id="KW-0812">Transmembrane</keyword>
<dbReference type="CDD" id="cd00093">
    <property type="entry name" value="HTH_XRE"/>
    <property type="match status" value="1"/>
</dbReference>
<dbReference type="Proteomes" id="UP000316560">
    <property type="component" value="Unassembled WGS sequence"/>
</dbReference>
<dbReference type="GO" id="GO:0003677">
    <property type="term" value="F:DNA binding"/>
    <property type="evidence" value="ECO:0007669"/>
    <property type="project" value="UniProtKB-KW"/>
</dbReference>
<evidence type="ECO:0000313" key="3">
    <source>
        <dbReference type="EMBL" id="TQO21139.1"/>
    </source>
</evidence>
<proteinExistence type="predicted"/>
<dbReference type="SUPFAM" id="SSF47413">
    <property type="entry name" value="lambda repressor-like DNA-binding domains"/>
    <property type="match status" value="1"/>
</dbReference>
<sequence>MSQRDHPTSAPVIDALTILGLQIAAGRRDRRWTAADLADRAGISPRTLRNVERGLPSVSIGIVFEVAVLVGIPLYGASDDELRDVRRRAADRLALLPQRVRESASEAVNDDF</sequence>
<evidence type="ECO:0000313" key="4">
    <source>
        <dbReference type="Proteomes" id="UP000316560"/>
    </source>
</evidence>
<keyword evidence="3" id="KW-0238">DNA-binding</keyword>
<evidence type="ECO:0000259" key="2">
    <source>
        <dbReference type="PROSITE" id="PS50943"/>
    </source>
</evidence>
<comment type="caution">
    <text evidence="3">The sequence shown here is derived from an EMBL/GenBank/DDBJ whole genome shotgun (WGS) entry which is preliminary data.</text>
</comment>
<accession>A0A8H2K9K3</accession>
<keyword evidence="1" id="KW-0472">Membrane</keyword>
<protein>
    <submittedName>
        <fullName evidence="3">DNA-binding XRE family transcriptional regulator</fullName>
    </submittedName>
</protein>
<dbReference type="PROSITE" id="PS50943">
    <property type="entry name" value="HTH_CROC1"/>
    <property type="match status" value="1"/>
</dbReference>
<dbReference type="Gene3D" id="1.10.260.40">
    <property type="entry name" value="lambda repressor-like DNA-binding domains"/>
    <property type="match status" value="1"/>
</dbReference>